<evidence type="ECO:0000313" key="2">
    <source>
        <dbReference type="Proteomes" id="UP000663868"/>
    </source>
</evidence>
<dbReference type="Proteomes" id="UP000663868">
    <property type="component" value="Unassembled WGS sequence"/>
</dbReference>
<proteinExistence type="predicted"/>
<reference evidence="1" key="1">
    <citation type="submission" date="2021-02" db="EMBL/GenBank/DDBJ databases">
        <authorList>
            <person name="Nowell W R."/>
        </authorList>
    </citation>
    <scope>NUCLEOTIDE SEQUENCE</scope>
</reference>
<name>A0A820J036_9BILA</name>
<evidence type="ECO:0000313" key="1">
    <source>
        <dbReference type="EMBL" id="CAF4317622.1"/>
    </source>
</evidence>
<comment type="caution">
    <text evidence="1">The sequence shown here is derived from an EMBL/GenBank/DDBJ whole genome shotgun (WGS) entry which is preliminary data.</text>
</comment>
<sequence length="82" mass="9134">MVCTALIQENFDCSSITSSIQLEEDQSINSSPYPDHPLNLAALDKSSQEVAILLQELQPNEGYLDLPYAEAFNWSTIFSKIP</sequence>
<accession>A0A820J036</accession>
<dbReference type="EMBL" id="CAJOBB010015499">
    <property type="protein sequence ID" value="CAF4317622.1"/>
    <property type="molecule type" value="Genomic_DNA"/>
</dbReference>
<gene>
    <name evidence="1" type="ORF">KXQ929_LOCUS46444</name>
</gene>
<dbReference type="AlphaFoldDB" id="A0A820J036"/>
<organism evidence="1 2">
    <name type="scientific">Adineta steineri</name>
    <dbReference type="NCBI Taxonomy" id="433720"/>
    <lineage>
        <taxon>Eukaryota</taxon>
        <taxon>Metazoa</taxon>
        <taxon>Spiralia</taxon>
        <taxon>Gnathifera</taxon>
        <taxon>Rotifera</taxon>
        <taxon>Eurotatoria</taxon>
        <taxon>Bdelloidea</taxon>
        <taxon>Adinetida</taxon>
        <taxon>Adinetidae</taxon>
        <taxon>Adineta</taxon>
    </lineage>
</organism>
<feature type="non-terminal residue" evidence="1">
    <location>
        <position position="82"/>
    </location>
</feature>
<protein>
    <submittedName>
        <fullName evidence="1">Uncharacterized protein</fullName>
    </submittedName>
</protein>